<protein>
    <submittedName>
        <fullName evidence="3">LAGLIDADG homing endonuclease</fullName>
    </submittedName>
</protein>
<dbReference type="Pfam" id="PF00961">
    <property type="entry name" value="LAGLIDADG_1"/>
    <property type="match status" value="2"/>
</dbReference>
<dbReference type="SUPFAM" id="SSF55608">
    <property type="entry name" value="Homing endonucleases"/>
    <property type="match status" value="2"/>
</dbReference>
<feature type="domain" description="Homing endonuclease LAGLIDADG" evidence="2">
    <location>
        <begin position="202"/>
        <end position="301"/>
    </location>
</feature>
<evidence type="ECO:0000256" key="1">
    <source>
        <dbReference type="ARBA" id="ARBA00002670"/>
    </source>
</evidence>
<dbReference type="InterPro" id="IPR027434">
    <property type="entry name" value="Homing_endonucl"/>
</dbReference>
<feature type="domain" description="Homing endonuclease LAGLIDADG" evidence="2">
    <location>
        <begin position="82"/>
        <end position="174"/>
    </location>
</feature>
<reference evidence="3" key="2">
    <citation type="submission" date="2019-03" db="EMBL/GenBank/DDBJ databases">
        <authorList>
            <person name="Lee H.-H."/>
            <person name="Tsai I.J."/>
        </authorList>
    </citation>
    <scope>NUCLEOTIDE SEQUENCE</scope>
    <source>
        <strain evidence="3">BCRC 35384</strain>
    </source>
</reference>
<dbReference type="InterPro" id="IPR051289">
    <property type="entry name" value="LAGLIDADG_Endonuclease"/>
</dbReference>
<organism evidence="3">
    <name type="scientific">Porodaedalea pini</name>
    <dbReference type="NCBI Taxonomy" id="108901"/>
    <lineage>
        <taxon>Eukaryota</taxon>
        <taxon>Fungi</taxon>
        <taxon>Dikarya</taxon>
        <taxon>Basidiomycota</taxon>
        <taxon>Agaricomycotina</taxon>
        <taxon>Agaricomycetes</taxon>
        <taxon>Hymenochaetales</taxon>
        <taxon>Hymenochaetaceae</taxon>
        <taxon>Porodaedalea</taxon>
    </lineage>
</organism>
<geneLocation type="mitochondrion" evidence="3"/>
<dbReference type="PANTHER" id="PTHR36181:SF4">
    <property type="entry name" value="LAGLIDADG ENDONUCLEASE"/>
    <property type="match status" value="1"/>
</dbReference>
<evidence type="ECO:0000313" key="3">
    <source>
        <dbReference type="EMBL" id="QEG56976.1"/>
    </source>
</evidence>
<dbReference type="AlphaFoldDB" id="A0A5B9RAP4"/>
<keyword evidence="3" id="KW-0540">Nuclease</keyword>
<proteinExistence type="predicted"/>
<dbReference type="Gene3D" id="3.10.28.10">
    <property type="entry name" value="Homing endonucleases"/>
    <property type="match status" value="2"/>
</dbReference>
<keyword evidence="3" id="KW-0496">Mitochondrion</keyword>
<dbReference type="PANTHER" id="PTHR36181">
    <property type="entry name" value="INTRON-ENCODED ENDONUCLEASE AI3-RELATED"/>
    <property type="match status" value="1"/>
</dbReference>
<sequence length="367" mass="41810">MVALPYCEVRVINLAICWDSSTLVNTFYSENFTSYTQSAGNRNISSSSETTRVKSFNFELFNTKRQSLNLKPIDSNWLSWFIGFTEGDGGLLVNRTASTSSSLRFVLTQKEGSILYEIKDLLGFGVVRYHPQGKGNNGFYRFTVANNKDILNLALLFNGNLVIPHRINQVSSWIDLLTEKGLWIYGSSQAQPLISTLNDSWLSGFTDAEGCFNVNITSRKNTISGYRIRLRFLLDQKNAYNTLINIRNLFGFGRVSIRGETNNVYRYSADSFKGLESIHNYFISFPLKTKKAISFENWCKVFNMFLNKEHLSTEGFNKVREIVKTININNSLNIKTGSAYPSASPSKKINWIERLRYSPILLVKVEK</sequence>
<name>A0A5B9RAP4_9AGAM</name>
<evidence type="ECO:0000259" key="2">
    <source>
        <dbReference type="Pfam" id="PF00961"/>
    </source>
</evidence>
<accession>A0A5B9RAP4</accession>
<comment type="function">
    <text evidence="1">Mitochondrial DNA endonuclease involved in intron homing.</text>
</comment>
<gene>
    <name evidence="3" type="ORF">PPIT_000092</name>
</gene>
<keyword evidence="3" id="KW-0378">Hydrolase</keyword>
<keyword evidence="3" id="KW-0255">Endonuclease</keyword>
<reference evidence="3" key="1">
    <citation type="journal article" date="2019" name="Genome Biol. Evol.">
        <title>Evidence of extensive intraspecific noncoding reshuffling in a 169-kb mitochondrial genome of a basidiomycetous fungus.</title>
        <authorList>
            <person name="Lee H.H."/>
            <person name="Ke H.M."/>
            <person name="Lin C.I."/>
            <person name="Lee T.J."/>
            <person name="Chung C.L."/>
            <person name="Tsai I.J."/>
        </authorList>
    </citation>
    <scope>NUCLEOTIDE SEQUENCE</scope>
    <source>
        <strain evidence="3">BCRC 35384</strain>
    </source>
</reference>
<dbReference type="GO" id="GO:0004519">
    <property type="term" value="F:endonuclease activity"/>
    <property type="evidence" value="ECO:0007669"/>
    <property type="project" value="UniProtKB-KW"/>
</dbReference>
<dbReference type="GO" id="GO:0005739">
    <property type="term" value="C:mitochondrion"/>
    <property type="evidence" value="ECO:0007669"/>
    <property type="project" value="UniProtKB-ARBA"/>
</dbReference>
<dbReference type="InterPro" id="IPR004860">
    <property type="entry name" value="LAGLIDADG_dom"/>
</dbReference>
<dbReference type="EMBL" id="MK623257">
    <property type="protein sequence ID" value="QEG56976.1"/>
    <property type="molecule type" value="Genomic_DNA"/>
</dbReference>